<dbReference type="Proteomes" id="UP001168380">
    <property type="component" value="Unassembled WGS sequence"/>
</dbReference>
<name>A0ABT8TIG8_9GAMM</name>
<evidence type="ECO:0000313" key="3">
    <source>
        <dbReference type="Proteomes" id="UP001168380"/>
    </source>
</evidence>
<dbReference type="RefSeq" id="WP_302714149.1">
    <property type="nucleotide sequence ID" value="NZ_JAULRT010000060.1"/>
</dbReference>
<evidence type="ECO:0000256" key="1">
    <source>
        <dbReference type="SAM" id="MobiDB-lite"/>
    </source>
</evidence>
<comment type="caution">
    <text evidence="2">The sequence shown here is derived from an EMBL/GenBank/DDBJ whole genome shotgun (WGS) entry which is preliminary data.</text>
</comment>
<organism evidence="2 3">
    <name type="scientific">Gilvimarinus algae</name>
    <dbReference type="NCBI Taxonomy" id="3058037"/>
    <lineage>
        <taxon>Bacteria</taxon>
        <taxon>Pseudomonadati</taxon>
        <taxon>Pseudomonadota</taxon>
        <taxon>Gammaproteobacteria</taxon>
        <taxon>Cellvibrionales</taxon>
        <taxon>Cellvibrionaceae</taxon>
        <taxon>Gilvimarinus</taxon>
    </lineage>
</organism>
<evidence type="ECO:0000313" key="2">
    <source>
        <dbReference type="EMBL" id="MDO3383380.1"/>
    </source>
</evidence>
<protein>
    <submittedName>
        <fullName evidence="2">Uncharacterized protein</fullName>
    </submittedName>
</protein>
<feature type="region of interest" description="Disordered" evidence="1">
    <location>
        <begin position="68"/>
        <end position="118"/>
    </location>
</feature>
<sequence length="118" mass="13227">MQYSKPMIDLVLELRRRVPSTLKPGIKLANPDVLAELADHYHDGANTVTRALIKELMQLAGEPWVARLDSPEPAPSPKSQVKVYRGQVSLKEVPPAKSSDDEHSSRPARIYRGQVVYR</sequence>
<keyword evidence="3" id="KW-1185">Reference proteome</keyword>
<gene>
    <name evidence="2" type="ORF">QWI16_14450</name>
</gene>
<accession>A0ABT8TIG8</accession>
<reference evidence="2" key="1">
    <citation type="submission" date="2023-07" db="EMBL/GenBank/DDBJ databases">
        <title>Gilvimarinus algae sp. nov., isolated from the surface of Kelp.</title>
        <authorList>
            <person name="Sun Y.Y."/>
            <person name="Gong Y."/>
            <person name="Du Z.J."/>
        </authorList>
    </citation>
    <scope>NUCLEOTIDE SEQUENCE</scope>
    <source>
        <strain evidence="2">SDUM040014</strain>
    </source>
</reference>
<proteinExistence type="predicted"/>
<dbReference type="EMBL" id="JAULRT010000060">
    <property type="protein sequence ID" value="MDO3383380.1"/>
    <property type="molecule type" value="Genomic_DNA"/>
</dbReference>